<dbReference type="InterPro" id="IPR006059">
    <property type="entry name" value="SBP"/>
</dbReference>
<evidence type="ECO:0000313" key="5">
    <source>
        <dbReference type="Proteomes" id="UP000260812"/>
    </source>
</evidence>
<organism evidence="4 5">
    <name type="scientific">Eisenbergiella massiliensis</name>
    <dbReference type="NCBI Taxonomy" id="1720294"/>
    <lineage>
        <taxon>Bacteria</taxon>
        <taxon>Bacillati</taxon>
        <taxon>Bacillota</taxon>
        <taxon>Clostridia</taxon>
        <taxon>Lachnospirales</taxon>
        <taxon>Lachnospiraceae</taxon>
        <taxon>Eisenbergiella</taxon>
    </lineage>
</organism>
<name>A0A3E3HY80_9FIRM</name>
<dbReference type="Pfam" id="PF12010">
    <property type="entry name" value="DUF3502"/>
    <property type="match status" value="1"/>
</dbReference>
<proteinExistence type="predicted"/>
<dbReference type="Gene3D" id="3.40.190.10">
    <property type="entry name" value="Periplasmic binding protein-like II"/>
    <property type="match status" value="2"/>
</dbReference>
<dbReference type="PROSITE" id="PS51257">
    <property type="entry name" value="PROKAR_LIPOPROTEIN"/>
    <property type="match status" value="1"/>
</dbReference>
<feature type="chain" id="PRO_5038491052" evidence="2">
    <location>
        <begin position="20"/>
        <end position="524"/>
    </location>
</feature>
<reference evidence="4" key="1">
    <citation type="submission" date="2018-08" db="EMBL/GenBank/DDBJ databases">
        <title>A genome reference for cultivated species of the human gut microbiota.</title>
        <authorList>
            <person name="Zou Y."/>
            <person name="Xue W."/>
            <person name="Luo G."/>
        </authorList>
    </citation>
    <scope>NUCLEOTIDE SEQUENCE [LARGE SCALE GENOMIC DNA]</scope>
    <source>
        <strain evidence="4">TF05-5AC</strain>
    </source>
</reference>
<dbReference type="GeneID" id="97989601"/>
<dbReference type="PANTHER" id="PTHR43649">
    <property type="entry name" value="ARABINOSE-BINDING PROTEIN-RELATED"/>
    <property type="match status" value="1"/>
</dbReference>
<dbReference type="SUPFAM" id="SSF53850">
    <property type="entry name" value="Periplasmic binding protein-like II"/>
    <property type="match status" value="1"/>
</dbReference>
<feature type="signal peptide" evidence="2">
    <location>
        <begin position="1"/>
        <end position="19"/>
    </location>
</feature>
<dbReference type="AlphaFoldDB" id="A0A3E3HY80"/>
<gene>
    <name evidence="4" type="ORF">DXC51_22765</name>
</gene>
<dbReference type="InterPro" id="IPR050490">
    <property type="entry name" value="Bact_solute-bd_prot1"/>
</dbReference>
<keyword evidence="5" id="KW-1185">Reference proteome</keyword>
<dbReference type="InterPro" id="IPR022627">
    <property type="entry name" value="DUF3502"/>
</dbReference>
<evidence type="ECO:0000256" key="2">
    <source>
        <dbReference type="SAM" id="SignalP"/>
    </source>
</evidence>
<comment type="caution">
    <text evidence="4">The sequence shown here is derived from an EMBL/GenBank/DDBJ whole genome shotgun (WGS) entry which is preliminary data.</text>
</comment>
<keyword evidence="2" id="KW-0732">Signal</keyword>
<feature type="region of interest" description="Disordered" evidence="1">
    <location>
        <begin position="29"/>
        <end position="64"/>
    </location>
</feature>
<protein>
    <submittedName>
        <fullName evidence="4">Extracellular solute-binding protein</fullName>
    </submittedName>
</protein>
<feature type="compositionally biased region" description="Low complexity" evidence="1">
    <location>
        <begin position="29"/>
        <end position="38"/>
    </location>
</feature>
<dbReference type="EMBL" id="QVLV01000021">
    <property type="protein sequence ID" value="RGE56781.1"/>
    <property type="molecule type" value="Genomic_DNA"/>
</dbReference>
<evidence type="ECO:0000259" key="3">
    <source>
        <dbReference type="Pfam" id="PF12010"/>
    </source>
</evidence>
<dbReference type="RefSeq" id="WP_035324189.1">
    <property type="nucleotide sequence ID" value="NZ_CANNOQ010000302.1"/>
</dbReference>
<accession>A0A3E3HY80</accession>
<feature type="domain" description="DUF3502" evidence="3">
    <location>
        <begin position="454"/>
        <end position="521"/>
    </location>
</feature>
<feature type="compositionally biased region" description="Polar residues" evidence="1">
    <location>
        <begin position="39"/>
        <end position="53"/>
    </location>
</feature>
<dbReference type="Proteomes" id="UP000260812">
    <property type="component" value="Unassembled WGS sequence"/>
</dbReference>
<dbReference type="PANTHER" id="PTHR43649:SF17">
    <property type="entry name" value="ABC TRANSPORTER SOLUTE BINDING PROTEIN-SUGAR TRANSPORT"/>
    <property type="match status" value="1"/>
</dbReference>
<evidence type="ECO:0000313" key="4">
    <source>
        <dbReference type="EMBL" id="RGE56781.1"/>
    </source>
</evidence>
<sequence>MLRKKISVLLAVAMAAGLAAGCGSSGGSTVESSVNESSAGTQAESVQESNAGQESADGEKELSAQEPYTVRIVADGYGSEEACAEISAAVSEITKAKFNTEVEIVRYDFSTYVDKVQTELASGEKIDLLGGVSQLPIPSAASQGQVIALNELLESDGQDILADISKEDLASTSIDGQVYAIRNNKELGLGLGFACNTEMLESLGVDYSNIMTEADMEPILQAAKEKYPDVYPLASDSGAMGDYMLAIDWLGRDFGVLTDSFSDDTTVKNFYTSDEYYELCKRRYEWSQNGLIMPDASINTEQVSSLMGAGKAFSATTETKPGIESQWERNTGIDVTIINIVPYYTTTSNLNNYWYIPYTSEQPERAMQVLNEMYSNPDVANLLIYGIEGKYYEFVDKEKGLIDYPEGVTADDLGWTVAAWHFPNELIAHKWVTDGPDIWSDTIQFNKDCHPSIAKGFVWDSTDVTNEVVACTTVLNKYKKGLETGDVDPDSVWDQMKAEFEEAGIEKILTEKQKQLDNWLADNK</sequence>
<evidence type="ECO:0000256" key="1">
    <source>
        <dbReference type="SAM" id="MobiDB-lite"/>
    </source>
</evidence>
<dbReference type="Pfam" id="PF13416">
    <property type="entry name" value="SBP_bac_8"/>
    <property type="match status" value="1"/>
</dbReference>